<comment type="caution">
    <text evidence="2">The sequence shown here is derived from an EMBL/GenBank/DDBJ whole genome shotgun (WGS) entry which is preliminary data.</text>
</comment>
<reference evidence="2" key="1">
    <citation type="submission" date="2017-02" db="EMBL/GenBank/DDBJ databases">
        <title>Delving into the versatile metabolic prowess of the omnipresent phylum Bacteroidetes.</title>
        <authorList>
            <person name="Nobu M.K."/>
            <person name="Mei R."/>
            <person name="Narihiro T."/>
            <person name="Kuroda K."/>
            <person name="Liu W.-T."/>
        </authorList>
    </citation>
    <scope>NUCLEOTIDE SEQUENCE</scope>
    <source>
        <strain evidence="2">ADurb.Bin417</strain>
    </source>
</reference>
<accession>A0A1V5MDG2</accession>
<dbReference type="Proteomes" id="UP000485484">
    <property type="component" value="Unassembled WGS sequence"/>
</dbReference>
<name>A0A1V5MDG2_UNCT6</name>
<protein>
    <submittedName>
        <fullName evidence="2">Uncharacterized protein</fullName>
    </submittedName>
</protein>
<evidence type="ECO:0000256" key="1">
    <source>
        <dbReference type="SAM" id="Phobius"/>
    </source>
</evidence>
<dbReference type="AlphaFoldDB" id="A0A1V5MDG2"/>
<keyword evidence="1" id="KW-1133">Transmembrane helix</keyword>
<sequence length="54" mass="5862">MDLKKLLPRRLRNALASFENGVIGIAYTMLLPLLLAAALLSILVLAVAFGNLIR</sequence>
<proteinExistence type="predicted"/>
<feature type="transmembrane region" description="Helical" evidence="1">
    <location>
        <begin position="21"/>
        <end position="49"/>
    </location>
</feature>
<dbReference type="EMBL" id="MWAK01000197">
    <property type="protein sequence ID" value="OPZ91165.1"/>
    <property type="molecule type" value="Genomic_DNA"/>
</dbReference>
<keyword evidence="1" id="KW-0472">Membrane</keyword>
<evidence type="ECO:0000313" key="2">
    <source>
        <dbReference type="EMBL" id="OPZ91165.1"/>
    </source>
</evidence>
<gene>
    <name evidence="2" type="ORF">BWY73_01158</name>
</gene>
<keyword evidence="1" id="KW-0812">Transmembrane</keyword>
<organism evidence="2">
    <name type="scientific">candidate division TA06 bacterium ADurb.Bin417</name>
    <dbReference type="NCBI Taxonomy" id="1852828"/>
    <lineage>
        <taxon>Bacteria</taxon>
        <taxon>Bacteria division TA06</taxon>
    </lineage>
</organism>